<comment type="caution">
    <text evidence="8">The sequence shown here is derived from an EMBL/GenBank/DDBJ whole genome shotgun (WGS) entry which is preliminary data.</text>
</comment>
<keyword evidence="4" id="KW-0274">FAD</keyword>
<protein>
    <recommendedName>
        <fullName evidence="9">Acyl-CoA dehydrogenase</fullName>
    </recommendedName>
</protein>
<evidence type="ECO:0000313" key="8">
    <source>
        <dbReference type="EMBL" id="KKN39810.1"/>
    </source>
</evidence>
<gene>
    <name evidence="8" type="ORF">LCGC14_0739720</name>
</gene>
<evidence type="ECO:0000256" key="3">
    <source>
        <dbReference type="ARBA" id="ARBA00022630"/>
    </source>
</evidence>
<dbReference type="InterPro" id="IPR009075">
    <property type="entry name" value="AcylCo_DH/oxidase_C"/>
</dbReference>
<feature type="domain" description="Acyl-CoA dehydrogenase/oxidase N-terminal" evidence="7">
    <location>
        <begin position="5"/>
        <end position="118"/>
    </location>
</feature>
<feature type="domain" description="Acyl-CoA oxidase/dehydrogenase middle" evidence="6">
    <location>
        <begin position="123"/>
        <end position="220"/>
    </location>
</feature>
<comment type="cofactor">
    <cofactor evidence="1">
        <name>FAD</name>
        <dbReference type="ChEBI" id="CHEBI:57692"/>
    </cofactor>
</comment>
<keyword evidence="3" id="KW-0285">Flavoprotein</keyword>
<evidence type="ECO:0000256" key="2">
    <source>
        <dbReference type="ARBA" id="ARBA00009347"/>
    </source>
</evidence>
<dbReference type="GO" id="GO:0003995">
    <property type="term" value="F:acyl-CoA dehydrogenase activity"/>
    <property type="evidence" value="ECO:0007669"/>
    <property type="project" value="TreeGrafter"/>
</dbReference>
<dbReference type="InterPro" id="IPR037069">
    <property type="entry name" value="AcylCoA_DH/ox_N_sf"/>
</dbReference>
<accession>A0A0F9Q747</accession>
<name>A0A0F9Q747_9ZZZZ</name>
<evidence type="ECO:0000256" key="1">
    <source>
        <dbReference type="ARBA" id="ARBA00001974"/>
    </source>
</evidence>
<dbReference type="Pfam" id="PF02771">
    <property type="entry name" value="Acyl-CoA_dh_N"/>
    <property type="match status" value="1"/>
</dbReference>
<dbReference type="InterPro" id="IPR013786">
    <property type="entry name" value="AcylCoA_DH/ox_N"/>
</dbReference>
<reference evidence="8" key="1">
    <citation type="journal article" date="2015" name="Nature">
        <title>Complex archaea that bridge the gap between prokaryotes and eukaryotes.</title>
        <authorList>
            <person name="Spang A."/>
            <person name="Saw J.H."/>
            <person name="Jorgensen S.L."/>
            <person name="Zaremba-Niedzwiedzka K."/>
            <person name="Martijn J."/>
            <person name="Lind A.E."/>
            <person name="van Eijk R."/>
            <person name="Schleper C."/>
            <person name="Guy L."/>
            <person name="Ettema T.J."/>
        </authorList>
    </citation>
    <scope>NUCLEOTIDE SEQUENCE</scope>
</reference>
<sequence>MLEFTEEQKLIRQSVAEFAQKKIAPIALSMEEKKEIPQDVIKGMGELGLLACTADPAYGGSGLDAVTAGVIAEELAKADCTGSTCVFYLVQAAWGFLLNKYGTEEAKKEIFPNVVKGDWFLGIATTESGAGSDVVGGRTMIKKDGDDFIVNGEKMYISGVREAVTHGGGHVTIAHQTADLGSRGMTVFYLPLTADGITPTYIADLGREGISCGGFSIDNVKIPKHYIIGEENKGFYIIHEGYEYARALIAVICAAAGLKSLENGMNYVKERKVFGRPLAKFQEINFRLAEHYTRLEMLKRLGYEALEA</sequence>
<dbReference type="PANTHER" id="PTHR43884">
    <property type="entry name" value="ACYL-COA DEHYDROGENASE"/>
    <property type="match status" value="1"/>
</dbReference>
<dbReference type="Gene3D" id="2.40.110.10">
    <property type="entry name" value="Butyryl-CoA Dehydrogenase, subunit A, domain 2"/>
    <property type="match status" value="1"/>
</dbReference>
<dbReference type="Pfam" id="PF00441">
    <property type="entry name" value="Acyl-CoA_dh_1"/>
    <property type="match status" value="1"/>
</dbReference>
<dbReference type="SUPFAM" id="SSF56645">
    <property type="entry name" value="Acyl-CoA dehydrogenase NM domain-like"/>
    <property type="match status" value="1"/>
</dbReference>
<dbReference type="InterPro" id="IPR046373">
    <property type="entry name" value="Acyl-CoA_Oxase/DH_mid-dom_sf"/>
</dbReference>
<evidence type="ECO:0000259" key="7">
    <source>
        <dbReference type="Pfam" id="PF02771"/>
    </source>
</evidence>
<dbReference type="EMBL" id="LAZR01001742">
    <property type="protein sequence ID" value="KKN39810.1"/>
    <property type="molecule type" value="Genomic_DNA"/>
</dbReference>
<dbReference type="Gene3D" id="1.20.140.10">
    <property type="entry name" value="Butyryl-CoA Dehydrogenase, subunit A, domain 3"/>
    <property type="match status" value="1"/>
</dbReference>
<dbReference type="Pfam" id="PF02770">
    <property type="entry name" value="Acyl-CoA_dh_M"/>
    <property type="match status" value="1"/>
</dbReference>
<comment type="similarity">
    <text evidence="2">Belongs to the acyl-CoA dehydrogenase family.</text>
</comment>
<dbReference type="PANTHER" id="PTHR43884:SF37">
    <property type="entry name" value="ACYL-COA DEHYDROGENASE"/>
    <property type="match status" value="1"/>
</dbReference>
<dbReference type="GO" id="GO:0050660">
    <property type="term" value="F:flavin adenine dinucleotide binding"/>
    <property type="evidence" value="ECO:0007669"/>
    <property type="project" value="InterPro"/>
</dbReference>
<proteinExistence type="inferred from homology"/>
<organism evidence="8">
    <name type="scientific">marine sediment metagenome</name>
    <dbReference type="NCBI Taxonomy" id="412755"/>
    <lineage>
        <taxon>unclassified sequences</taxon>
        <taxon>metagenomes</taxon>
        <taxon>ecological metagenomes</taxon>
    </lineage>
</organism>
<dbReference type="SUPFAM" id="SSF47203">
    <property type="entry name" value="Acyl-CoA dehydrogenase C-terminal domain-like"/>
    <property type="match status" value="1"/>
</dbReference>
<dbReference type="Gene3D" id="1.10.540.10">
    <property type="entry name" value="Acyl-CoA dehydrogenase/oxidase, N-terminal domain"/>
    <property type="match status" value="1"/>
</dbReference>
<dbReference type="FunFam" id="1.10.540.10:FF:000026">
    <property type="entry name" value="Acyl-CoA dehydrogenase medium chain"/>
    <property type="match status" value="1"/>
</dbReference>
<feature type="domain" description="Acyl-CoA dehydrogenase/oxidase C-terminal" evidence="5">
    <location>
        <begin position="232"/>
        <end position="307"/>
    </location>
</feature>
<evidence type="ECO:0000259" key="6">
    <source>
        <dbReference type="Pfam" id="PF02770"/>
    </source>
</evidence>
<evidence type="ECO:0000256" key="4">
    <source>
        <dbReference type="ARBA" id="ARBA00022827"/>
    </source>
</evidence>
<dbReference type="InterPro" id="IPR006091">
    <property type="entry name" value="Acyl-CoA_Oxase/DH_mid-dom"/>
</dbReference>
<evidence type="ECO:0000259" key="5">
    <source>
        <dbReference type="Pfam" id="PF00441"/>
    </source>
</evidence>
<dbReference type="InterPro" id="IPR036250">
    <property type="entry name" value="AcylCo_DH-like_C"/>
</dbReference>
<dbReference type="AlphaFoldDB" id="A0A0F9Q747"/>
<dbReference type="InterPro" id="IPR009100">
    <property type="entry name" value="AcylCoA_DH/oxidase_NM_dom_sf"/>
</dbReference>
<evidence type="ECO:0008006" key="9">
    <source>
        <dbReference type="Google" id="ProtNLM"/>
    </source>
</evidence>